<dbReference type="eggNOG" id="COG1075">
    <property type="taxonomic scope" value="Bacteria"/>
</dbReference>
<organism evidence="3 4">
    <name type="scientific">Allokutzneria albata</name>
    <name type="common">Kibdelosporangium albatum</name>
    <dbReference type="NCBI Taxonomy" id="211114"/>
    <lineage>
        <taxon>Bacteria</taxon>
        <taxon>Bacillati</taxon>
        <taxon>Actinomycetota</taxon>
        <taxon>Actinomycetes</taxon>
        <taxon>Pseudonocardiales</taxon>
        <taxon>Pseudonocardiaceae</taxon>
        <taxon>Allokutzneria</taxon>
    </lineage>
</organism>
<gene>
    <name evidence="3" type="ORF">SAMN04489726_4503</name>
</gene>
<dbReference type="Pfam" id="PF00561">
    <property type="entry name" value="Abhydrolase_1"/>
    <property type="match status" value="1"/>
</dbReference>
<dbReference type="Gene3D" id="3.40.50.1820">
    <property type="entry name" value="alpha/beta hydrolase"/>
    <property type="match status" value="1"/>
</dbReference>
<accession>A0A1G9XZJ8</accession>
<dbReference type="OrthoDB" id="8871309at2"/>
<evidence type="ECO:0000313" key="4">
    <source>
        <dbReference type="Proteomes" id="UP000183376"/>
    </source>
</evidence>
<dbReference type="STRING" id="211114.SAMN04489726_4503"/>
<dbReference type="SUPFAM" id="SSF53474">
    <property type="entry name" value="alpha/beta-Hydrolases"/>
    <property type="match status" value="1"/>
</dbReference>
<keyword evidence="1" id="KW-0732">Signal</keyword>
<reference evidence="3 4" key="1">
    <citation type="submission" date="2016-10" db="EMBL/GenBank/DDBJ databases">
        <authorList>
            <person name="de Groot N.N."/>
        </authorList>
    </citation>
    <scope>NUCLEOTIDE SEQUENCE [LARGE SCALE GENOMIC DNA]</scope>
    <source>
        <strain evidence="3 4">DSM 44149</strain>
    </source>
</reference>
<protein>
    <submittedName>
        <fullName evidence="3">Lipase (Class 2)</fullName>
    </submittedName>
</protein>
<feature type="signal peptide" evidence="1">
    <location>
        <begin position="1"/>
        <end position="22"/>
    </location>
</feature>
<dbReference type="EMBL" id="LT629701">
    <property type="protein sequence ID" value="SDN02207.1"/>
    <property type="molecule type" value="Genomic_DNA"/>
</dbReference>
<dbReference type="GO" id="GO:0016298">
    <property type="term" value="F:lipase activity"/>
    <property type="evidence" value="ECO:0007669"/>
    <property type="project" value="TreeGrafter"/>
</dbReference>
<keyword evidence="4" id="KW-1185">Reference proteome</keyword>
<dbReference type="PANTHER" id="PTHR32015:SF1">
    <property type="entry name" value="LIPASE"/>
    <property type="match status" value="1"/>
</dbReference>
<dbReference type="PANTHER" id="PTHR32015">
    <property type="entry name" value="FASTING INDUCED LIPASE"/>
    <property type="match status" value="1"/>
</dbReference>
<evidence type="ECO:0000259" key="2">
    <source>
        <dbReference type="Pfam" id="PF00561"/>
    </source>
</evidence>
<dbReference type="InterPro" id="IPR002918">
    <property type="entry name" value="Lipase_EstA/Esterase_EstB"/>
</dbReference>
<dbReference type="AlphaFoldDB" id="A0A1G9XZJ8"/>
<proteinExistence type="predicted"/>
<evidence type="ECO:0000313" key="3">
    <source>
        <dbReference type="EMBL" id="SDN02207.1"/>
    </source>
</evidence>
<dbReference type="RefSeq" id="WP_030428825.1">
    <property type="nucleotide sequence ID" value="NZ_JOEF01000005.1"/>
</dbReference>
<dbReference type="InterPro" id="IPR029058">
    <property type="entry name" value="AB_hydrolase_fold"/>
</dbReference>
<feature type="domain" description="AB hydrolase-1" evidence="2">
    <location>
        <begin position="59"/>
        <end position="196"/>
    </location>
</feature>
<name>A0A1G9XZJ8_ALLAB</name>
<dbReference type="Proteomes" id="UP000183376">
    <property type="component" value="Chromosome I"/>
</dbReference>
<dbReference type="InterPro" id="IPR000073">
    <property type="entry name" value="AB_hydrolase_1"/>
</dbReference>
<dbReference type="GO" id="GO:0016042">
    <property type="term" value="P:lipid catabolic process"/>
    <property type="evidence" value="ECO:0007669"/>
    <property type="project" value="InterPro"/>
</dbReference>
<evidence type="ECO:0000256" key="1">
    <source>
        <dbReference type="SAM" id="SignalP"/>
    </source>
</evidence>
<feature type="chain" id="PRO_5009246189" evidence="1">
    <location>
        <begin position="23"/>
        <end position="300"/>
    </location>
</feature>
<sequence length="300" mass="31378">MHRLVALVVLGLSLITPARADAALPVFYNSAKAVVASLNAPGAAPPGSNDWACQSDKRPVILLHGTHVNMLLNWNTLSPLLKNNGFCVFALNYGGLRLGQIGGTGDIPASGVELAAFVDHVLTKTGARQVDLVGHSLGGTLAQYYVKFHGGATKVHDIVGLGPTSHGSSALGFDAWIRALLTAFPKLNGFVSSVDPAALQQLRGSAFITELNSVPDTVPGVRYTTIATKYDAVVTPYTSQFLSGPNVNNVVLQDICANDFGDHLALAFDHVALRVVLNALDPSTARRPSCATPVLPVVGG</sequence>